<name>A0ABW6XZ37_9ACTN</name>
<keyword evidence="3" id="KW-1185">Reference proteome</keyword>
<feature type="region of interest" description="Disordered" evidence="1">
    <location>
        <begin position="1"/>
        <end position="28"/>
    </location>
</feature>
<proteinExistence type="predicted"/>
<feature type="compositionally biased region" description="Basic and acidic residues" evidence="1">
    <location>
        <begin position="17"/>
        <end position="28"/>
    </location>
</feature>
<dbReference type="EMBL" id="JBIBDZ010000011">
    <property type="protein sequence ID" value="MFF5922773.1"/>
    <property type="molecule type" value="Genomic_DNA"/>
</dbReference>
<accession>A0ABW6XZ37</accession>
<dbReference type="Proteomes" id="UP001602370">
    <property type="component" value="Unassembled WGS sequence"/>
</dbReference>
<comment type="caution">
    <text evidence="2">The sequence shown here is derived from an EMBL/GenBank/DDBJ whole genome shotgun (WGS) entry which is preliminary data.</text>
</comment>
<dbReference type="RefSeq" id="WP_388310171.1">
    <property type="nucleotide sequence ID" value="NZ_JBIBDZ010000011.1"/>
</dbReference>
<sequence length="111" mass="11885">MESSNRAKSGAQSHLVTTREGRPRTYEELAHPHTLGVTGITTLRRRLIRFSGEYGVVTRIGIADTWATAATASAQPAGDDSAPGYHRQGHLIALPGLHQRGDVITGRPSST</sequence>
<gene>
    <name evidence="2" type="ORF">ACFY8C_31305</name>
</gene>
<evidence type="ECO:0000256" key="1">
    <source>
        <dbReference type="SAM" id="MobiDB-lite"/>
    </source>
</evidence>
<protein>
    <submittedName>
        <fullName evidence="2">Uncharacterized protein</fullName>
    </submittedName>
</protein>
<organism evidence="2 3">
    <name type="scientific">Streptomyces flavochromogenes</name>
    <dbReference type="NCBI Taxonomy" id="68199"/>
    <lineage>
        <taxon>Bacteria</taxon>
        <taxon>Bacillati</taxon>
        <taxon>Actinomycetota</taxon>
        <taxon>Actinomycetes</taxon>
        <taxon>Kitasatosporales</taxon>
        <taxon>Streptomycetaceae</taxon>
        <taxon>Streptomyces</taxon>
    </lineage>
</organism>
<evidence type="ECO:0000313" key="2">
    <source>
        <dbReference type="EMBL" id="MFF5922773.1"/>
    </source>
</evidence>
<feature type="compositionally biased region" description="Polar residues" evidence="1">
    <location>
        <begin position="1"/>
        <end position="16"/>
    </location>
</feature>
<reference evidence="2 3" key="1">
    <citation type="submission" date="2024-10" db="EMBL/GenBank/DDBJ databases">
        <title>The Natural Products Discovery Center: Release of the First 8490 Sequenced Strains for Exploring Actinobacteria Biosynthetic Diversity.</title>
        <authorList>
            <person name="Kalkreuter E."/>
            <person name="Kautsar S.A."/>
            <person name="Yang D."/>
            <person name="Bader C.D."/>
            <person name="Teijaro C.N."/>
            <person name="Fluegel L."/>
            <person name="Davis C.M."/>
            <person name="Simpson J.R."/>
            <person name="Lauterbach L."/>
            <person name="Steele A.D."/>
            <person name="Gui C."/>
            <person name="Meng S."/>
            <person name="Li G."/>
            <person name="Viehrig K."/>
            <person name="Ye F."/>
            <person name="Su P."/>
            <person name="Kiefer A.F."/>
            <person name="Nichols A."/>
            <person name="Cepeda A.J."/>
            <person name="Yan W."/>
            <person name="Fan B."/>
            <person name="Jiang Y."/>
            <person name="Adhikari A."/>
            <person name="Zheng C.-J."/>
            <person name="Schuster L."/>
            <person name="Cowan T.M."/>
            <person name="Smanski M.J."/>
            <person name="Chevrette M.G."/>
            <person name="De Carvalho L.P.S."/>
            <person name="Shen B."/>
        </authorList>
    </citation>
    <scope>NUCLEOTIDE SEQUENCE [LARGE SCALE GENOMIC DNA]</scope>
    <source>
        <strain evidence="2 3">NPDC012605</strain>
    </source>
</reference>
<evidence type="ECO:0000313" key="3">
    <source>
        <dbReference type="Proteomes" id="UP001602370"/>
    </source>
</evidence>